<dbReference type="EMBL" id="GBGP01000274">
    <property type="protein sequence ID" value="JAC84921.1"/>
    <property type="molecule type" value="mRNA"/>
</dbReference>
<evidence type="ECO:0000313" key="2">
    <source>
        <dbReference type="EMBL" id="JAC84921.1"/>
    </source>
</evidence>
<organism evidence="2">
    <name type="scientific">Clytia hemisphaerica</name>
    <dbReference type="NCBI Taxonomy" id="252671"/>
    <lineage>
        <taxon>Eukaryota</taxon>
        <taxon>Metazoa</taxon>
        <taxon>Cnidaria</taxon>
        <taxon>Hydrozoa</taxon>
        <taxon>Hydroidolina</taxon>
        <taxon>Leptothecata</taxon>
        <taxon>Obeliida</taxon>
        <taxon>Clytiidae</taxon>
        <taxon>Clytia</taxon>
    </lineage>
</organism>
<keyword evidence="1" id="KW-0175">Coiled coil</keyword>
<protein>
    <submittedName>
        <fullName evidence="2">Putative cnidarian restricted protein</fullName>
    </submittedName>
</protein>
<reference evidence="2" key="1">
    <citation type="journal article" date="2014" name="PLoS Genet.">
        <title>Differential Responses to Wnt and PCP Disruption Predict Expression and Developmental Function of Conserved and Novel Genes in a Cnidarian.</title>
        <authorList>
            <person name="Lapebie P."/>
            <person name="Ruggiero A."/>
            <person name="Barreau C."/>
            <person name="Chevalier S."/>
            <person name="Chang P."/>
            <person name="Dru P."/>
            <person name="Houliston E."/>
            <person name="Momose T."/>
        </authorList>
    </citation>
    <scope>NUCLEOTIDE SEQUENCE</scope>
</reference>
<evidence type="ECO:0000256" key="1">
    <source>
        <dbReference type="SAM" id="Coils"/>
    </source>
</evidence>
<accession>A0A069DMT1</accession>
<feature type="coiled-coil region" evidence="1">
    <location>
        <begin position="166"/>
        <end position="233"/>
    </location>
</feature>
<sequence>MDSAHCDERNLAHSATGRNVTNKVDNSVVEIAKLKEDHDKQIQKLTFENKIKILESENNHQMKIMQLEKNNQSLTHELELLKLKTSHEQEAKKVVVDREMEREMLKQQNEFQNKLTEKDKELAGKDKEMIVKESEFKLKMKDLEIVHANQLTAKQNECELKLIQKVQEMIAKENEFKLKLAEVENANKLKFAEMENVNKLKFLEKEKEMEDKVNELNLKIKELETLSNKTEVDDVASGVNIIQKKHGAQARNISRTEKLTWGADKFFESKPVELHLFASYQDWYEEISLLLHAEKEIVWSDASKYVFMKRNCGKRFQDLFLITHRKGRERHNYSELFYIEDDEKQFWKKTTFMLLHPLQHNKCLKMVERYEGEDSEQWDGYNVSNDFYYGEKKSAMFFGVINKH</sequence>
<dbReference type="AlphaFoldDB" id="A0A069DMT1"/>
<proteinExistence type="evidence at transcript level"/>
<name>A0A069DMT1_9CNID</name>
<feature type="coiled-coil region" evidence="1">
    <location>
        <begin position="57"/>
        <end position="84"/>
    </location>
</feature>